<sequence length="36" mass="3774">MFEDCYQESKGGALGSTTIINNHIPTGFAAEAIACL</sequence>
<organism evidence="1 2">
    <name type="scientific">Gossypium gossypioides</name>
    <name type="common">Mexican cotton</name>
    <name type="synonym">Selera gossypioides</name>
    <dbReference type="NCBI Taxonomy" id="34282"/>
    <lineage>
        <taxon>Eukaryota</taxon>
        <taxon>Viridiplantae</taxon>
        <taxon>Streptophyta</taxon>
        <taxon>Embryophyta</taxon>
        <taxon>Tracheophyta</taxon>
        <taxon>Spermatophyta</taxon>
        <taxon>Magnoliopsida</taxon>
        <taxon>eudicotyledons</taxon>
        <taxon>Gunneridae</taxon>
        <taxon>Pentapetalae</taxon>
        <taxon>rosids</taxon>
        <taxon>malvids</taxon>
        <taxon>Malvales</taxon>
        <taxon>Malvaceae</taxon>
        <taxon>Malvoideae</taxon>
        <taxon>Gossypium</taxon>
    </lineage>
</organism>
<evidence type="ECO:0000313" key="2">
    <source>
        <dbReference type="Proteomes" id="UP000593579"/>
    </source>
</evidence>
<reference evidence="1 2" key="1">
    <citation type="journal article" date="2019" name="Genome Biol. Evol.">
        <title>Insights into the evolution of the New World diploid cottons (Gossypium, subgenus Houzingenia) based on genome sequencing.</title>
        <authorList>
            <person name="Grover C.E."/>
            <person name="Arick M.A. 2nd"/>
            <person name="Thrash A."/>
            <person name="Conover J.L."/>
            <person name="Sanders W.S."/>
            <person name="Peterson D.G."/>
            <person name="Frelichowski J.E."/>
            <person name="Scheffler J.A."/>
            <person name="Scheffler B.E."/>
            <person name="Wendel J.F."/>
        </authorList>
    </citation>
    <scope>NUCLEOTIDE SEQUENCE [LARGE SCALE GENOMIC DNA]</scope>
    <source>
        <strain evidence="1">5</strain>
        <tissue evidence="1">Leaf</tissue>
    </source>
</reference>
<name>A0A7J9D3G6_GOSGO</name>
<accession>A0A7J9D3G6</accession>
<dbReference type="Proteomes" id="UP000593579">
    <property type="component" value="Unassembled WGS sequence"/>
</dbReference>
<dbReference type="AlphaFoldDB" id="A0A7J9D3G6"/>
<protein>
    <submittedName>
        <fullName evidence="1">Uncharacterized protein</fullName>
    </submittedName>
</protein>
<gene>
    <name evidence="1" type="ORF">Gogos_021735</name>
</gene>
<proteinExistence type="predicted"/>
<keyword evidence="2" id="KW-1185">Reference proteome</keyword>
<evidence type="ECO:0000313" key="1">
    <source>
        <dbReference type="EMBL" id="MBA0755272.1"/>
    </source>
</evidence>
<comment type="caution">
    <text evidence="1">The sequence shown here is derived from an EMBL/GenBank/DDBJ whole genome shotgun (WGS) entry which is preliminary data.</text>
</comment>
<dbReference type="EMBL" id="JABEZY010268657">
    <property type="protein sequence ID" value="MBA0755272.1"/>
    <property type="molecule type" value="Genomic_DNA"/>
</dbReference>